<dbReference type="InterPro" id="IPR015915">
    <property type="entry name" value="Kelch-typ_b-propeller"/>
</dbReference>
<feature type="signal peptide" evidence="2">
    <location>
        <begin position="1"/>
        <end position="20"/>
    </location>
</feature>
<evidence type="ECO:0000313" key="3">
    <source>
        <dbReference type="EMBL" id="JAC19105.1"/>
    </source>
</evidence>
<evidence type="ECO:0000256" key="1">
    <source>
        <dbReference type="ARBA" id="ARBA00022441"/>
    </source>
</evidence>
<dbReference type="InterPro" id="IPR052392">
    <property type="entry name" value="Kelch-BTB_domain-containing"/>
</dbReference>
<dbReference type="EMBL" id="GBBK01005377">
    <property type="protein sequence ID" value="JAC19105.1"/>
    <property type="molecule type" value="mRNA"/>
</dbReference>
<dbReference type="AlphaFoldDB" id="A0A023FCQ5"/>
<dbReference type="Gene3D" id="2.120.10.80">
    <property type="entry name" value="Kelch-type beta propeller"/>
    <property type="match status" value="1"/>
</dbReference>
<dbReference type="SUPFAM" id="SSF117281">
    <property type="entry name" value="Kelch motif"/>
    <property type="match status" value="1"/>
</dbReference>
<name>A0A023FCQ5_AMBCJ</name>
<dbReference type="Pfam" id="PF01344">
    <property type="entry name" value="Kelch_1"/>
    <property type="match status" value="2"/>
</dbReference>
<feature type="chain" id="PRO_5001515263" evidence="2">
    <location>
        <begin position="21"/>
        <end position="155"/>
    </location>
</feature>
<dbReference type="PANTHER" id="PTHR46375:SF3">
    <property type="entry name" value="KELCH REPEAT AND BTB DOMAIN-CONTAINING PROTEIN 13"/>
    <property type="match status" value="1"/>
</dbReference>
<dbReference type="InterPro" id="IPR006652">
    <property type="entry name" value="Kelch_1"/>
</dbReference>
<proteinExistence type="evidence at transcript level"/>
<keyword evidence="2" id="KW-0732">Signal</keyword>
<evidence type="ECO:0000256" key="2">
    <source>
        <dbReference type="SAM" id="SignalP"/>
    </source>
</evidence>
<dbReference type="SMART" id="SM00612">
    <property type="entry name" value="Kelch"/>
    <property type="match status" value="2"/>
</dbReference>
<accession>A0A023FCQ5</accession>
<reference evidence="3" key="1">
    <citation type="submission" date="2014-03" db="EMBL/GenBank/DDBJ databases">
        <title>The sialotranscriptome of Amblyomma triste, Amblyomma parvum and Amblyomma cajennense ticks, uncovered by 454-based RNA-seq.</title>
        <authorList>
            <person name="Garcia G.R."/>
            <person name="Gardinassi L.G."/>
            <person name="Ribeiro J.M."/>
            <person name="Anatriello E."/>
            <person name="Ferreira B.R."/>
            <person name="Moreira H.N."/>
            <person name="Mafra C."/>
            <person name="Olegario M.M."/>
            <person name="Szabo P.J."/>
            <person name="Miranda-Santos I.K."/>
            <person name="Maruyama S.R."/>
        </authorList>
    </citation>
    <scope>NUCLEOTIDE SEQUENCE</scope>
    <source>
        <strain evidence="3">Uberlandia</strain>
        <tissue evidence="3">Salivary glands</tissue>
    </source>
</reference>
<protein>
    <submittedName>
        <fullName evidence="3">Putative influenza virus ns1a-binding protein</fullName>
    </submittedName>
</protein>
<sequence length="155" mass="16701">MASEVISLLTLFALIVSARGAESPRSDLAAVFCAGICHLDNKVFVVGGWNGKRGLSCCDVFDPLSKIWSSAAPMLLGRYQAGVACLNREVYAVGGCDSWTCVASVEKYNPITNTWMEVAPLQNARRGCGVVEYNGMRVFCAIALSWGRRVGCVWA</sequence>
<keyword evidence="1" id="KW-0880">Kelch repeat</keyword>
<organism evidence="3">
    <name type="scientific">Amblyomma cajennense</name>
    <name type="common">Cayenne tick</name>
    <name type="synonym">Acarus cajennensis</name>
    <dbReference type="NCBI Taxonomy" id="34607"/>
    <lineage>
        <taxon>Eukaryota</taxon>
        <taxon>Metazoa</taxon>
        <taxon>Ecdysozoa</taxon>
        <taxon>Arthropoda</taxon>
        <taxon>Chelicerata</taxon>
        <taxon>Arachnida</taxon>
        <taxon>Acari</taxon>
        <taxon>Parasitiformes</taxon>
        <taxon>Ixodida</taxon>
        <taxon>Ixodoidea</taxon>
        <taxon>Ixodidae</taxon>
        <taxon>Amblyomminae</taxon>
        <taxon>Amblyomma</taxon>
    </lineage>
</organism>
<dbReference type="PANTHER" id="PTHR46375">
    <property type="entry name" value="KELCH REPEAT AND BTB DOMAIN-CONTAINING PROTEIN 13-RELATED"/>
    <property type="match status" value="1"/>
</dbReference>